<feature type="region of interest" description="Disordered" evidence="1">
    <location>
        <begin position="1"/>
        <end position="37"/>
    </location>
</feature>
<dbReference type="PANTHER" id="PTHR34239:SF2">
    <property type="entry name" value="TRANSPOSABLE ELEMENT P TRANSPOSASE_THAP9 CONSERVED DOMAIN-CONTAINING PROTEIN"/>
    <property type="match status" value="1"/>
</dbReference>
<evidence type="ECO:0000313" key="3">
    <source>
        <dbReference type="Proteomes" id="UP000653454"/>
    </source>
</evidence>
<feature type="compositionally biased region" description="Basic and acidic residues" evidence="1">
    <location>
        <begin position="1"/>
        <end position="11"/>
    </location>
</feature>
<reference evidence="2" key="1">
    <citation type="submission" date="2020-11" db="EMBL/GenBank/DDBJ databases">
        <authorList>
            <person name="Whiteford S."/>
        </authorList>
    </citation>
    <scope>NUCLEOTIDE SEQUENCE</scope>
</reference>
<feature type="compositionally biased region" description="Basic and acidic residues" evidence="1">
    <location>
        <begin position="19"/>
        <end position="33"/>
    </location>
</feature>
<gene>
    <name evidence="2" type="ORF">PLXY2_LOCUS9107</name>
</gene>
<protein>
    <submittedName>
        <fullName evidence="2">(diamondback moth) hypothetical protein</fullName>
    </submittedName>
</protein>
<evidence type="ECO:0000313" key="2">
    <source>
        <dbReference type="EMBL" id="CAG9128262.1"/>
    </source>
</evidence>
<dbReference type="AlphaFoldDB" id="A0A8S4FM51"/>
<dbReference type="Proteomes" id="UP000653454">
    <property type="component" value="Unassembled WGS sequence"/>
</dbReference>
<feature type="compositionally biased region" description="Low complexity" evidence="1">
    <location>
        <begin position="390"/>
        <end position="401"/>
    </location>
</feature>
<feature type="compositionally biased region" description="Pro residues" evidence="1">
    <location>
        <begin position="433"/>
        <end position="443"/>
    </location>
</feature>
<feature type="compositionally biased region" description="Pro residues" evidence="1">
    <location>
        <begin position="412"/>
        <end position="423"/>
    </location>
</feature>
<sequence length="450" mass="50332">MPKRSHAERLERAKRKVRRLEEKYKSDNGDKDVPATQLHTPPLVMESQPAIPTQHHVLSPGDWFNGTEDYNSYYGQSVEYDNTLWDNNIQIYGEASASVHESVHQTESVPNPIPAPGTPVATTSEQNISQAQMPETQLSPDIPTTIVPTTSHDLEQTTTNTDRPDTNILTVNEPIALDEDILNILGDDPTTSVAYGPEIRPELETRFRHIVTNGLNKEQRKEIIAKYPLPINCQIIGAPQVNPEMKTPIPPTVANRDKGIELKQKQMASAISCLGEIITTMLSTKERDNQLLQKSMDAARLLCDLQHGNSVTRRNFILFSLKQDKKEHLSITKIDTFLFGEDLGKTLVAANAVNKSAAELRAPQKKPYSYLVPNSNHKSLNRRAPPVRRPPATRAPVAGARNYESAGWPRQQPFPPPPPPPPQHAHSSRSSRPRPPPPPPPPHQRGRRWY</sequence>
<dbReference type="PANTHER" id="PTHR34239">
    <property type="entry name" value="APPLE DOMAIN-CONTAINING PROTEIN"/>
    <property type="match status" value="1"/>
</dbReference>
<evidence type="ECO:0000256" key="1">
    <source>
        <dbReference type="SAM" id="MobiDB-lite"/>
    </source>
</evidence>
<proteinExistence type="predicted"/>
<name>A0A8S4FM51_PLUXY</name>
<comment type="caution">
    <text evidence="2">The sequence shown here is derived from an EMBL/GenBank/DDBJ whole genome shotgun (WGS) entry which is preliminary data.</text>
</comment>
<organism evidence="2 3">
    <name type="scientific">Plutella xylostella</name>
    <name type="common">Diamondback moth</name>
    <name type="synonym">Plutella maculipennis</name>
    <dbReference type="NCBI Taxonomy" id="51655"/>
    <lineage>
        <taxon>Eukaryota</taxon>
        <taxon>Metazoa</taxon>
        <taxon>Ecdysozoa</taxon>
        <taxon>Arthropoda</taxon>
        <taxon>Hexapoda</taxon>
        <taxon>Insecta</taxon>
        <taxon>Pterygota</taxon>
        <taxon>Neoptera</taxon>
        <taxon>Endopterygota</taxon>
        <taxon>Lepidoptera</taxon>
        <taxon>Glossata</taxon>
        <taxon>Ditrysia</taxon>
        <taxon>Yponomeutoidea</taxon>
        <taxon>Plutellidae</taxon>
        <taxon>Plutella</taxon>
    </lineage>
</organism>
<keyword evidence="3" id="KW-1185">Reference proteome</keyword>
<dbReference type="EMBL" id="CAJHNJ030000035">
    <property type="protein sequence ID" value="CAG9128262.1"/>
    <property type="molecule type" value="Genomic_DNA"/>
</dbReference>
<feature type="region of interest" description="Disordered" evidence="1">
    <location>
        <begin position="368"/>
        <end position="450"/>
    </location>
</feature>
<accession>A0A8S4FM51</accession>